<evidence type="ECO:0000313" key="1">
    <source>
        <dbReference type="EMBL" id="GAH53116.1"/>
    </source>
</evidence>
<sequence length="51" mass="5612">MKEIALEVYRNDAISIITSLSDDYKEAVFQDSSISSLLASFIFVPLGTLLS</sequence>
<protein>
    <submittedName>
        <fullName evidence="1">Uncharacterized protein</fullName>
    </submittedName>
</protein>
<gene>
    <name evidence="1" type="ORF">S03H2_40001</name>
</gene>
<proteinExistence type="predicted"/>
<dbReference type="AlphaFoldDB" id="X1G5D1"/>
<feature type="non-terminal residue" evidence="1">
    <location>
        <position position="51"/>
    </location>
</feature>
<organism evidence="1">
    <name type="scientific">marine sediment metagenome</name>
    <dbReference type="NCBI Taxonomy" id="412755"/>
    <lineage>
        <taxon>unclassified sequences</taxon>
        <taxon>metagenomes</taxon>
        <taxon>ecological metagenomes</taxon>
    </lineage>
</organism>
<reference evidence="1" key="1">
    <citation type="journal article" date="2014" name="Front. Microbiol.">
        <title>High frequency of phylogenetically diverse reductive dehalogenase-homologous genes in deep subseafloor sedimentary metagenomes.</title>
        <authorList>
            <person name="Kawai M."/>
            <person name="Futagami T."/>
            <person name="Toyoda A."/>
            <person name="Takaki Y."/>
            <person name="Nishi S."/>
            <person name="Hori S."/>
            <person name="Arai W."/>
            <person name="Tsubouchi T."/>
            <person name="Morono Y."/>
            <person name="Uchiyama I."/>
            <person name="Ito T."/>
            <person name="Fujiyama A."/>
            <person name="Inagaki F."/>
            <person name="Takami H."/>
        </authorList>
    </citation>
    <scope>NUCLEOTIDE SEQUENCE</scope>
    <source>
        <strain evidence="1">Expedition CK06-06</strain>
    </source>
</reference>
<accession>X1G5D1</accession>
<name>X1G5D1_9ZZZZ</name>
<comment type="caution">
    <text evidence="1">The sequence shown here is derived from an EMBL/GenBank/DDBJ whole genome shotgun (WGS) entry which is preliminary data.</text>
</comment>
<dbReference type="EMBL" id="BARU01024769">
    <property type="protein sequence ID" value="GAH53116.1"/>
    <property type="molecule type" value="Genomic_DNA"/>
</dbReference>